<keyword evidence="14" id="KW-0675">Receptor</keyword>
<keyword evidence="6 8" id="KW-0472">Membrane</keyword>
<accession>A0A7X5XUC0</accession>
<evidence type="ECO:0000256" key="2">
    <source>
        <dbReference type="ARBA" id="ARBA00022448"/>
    </source>
</evidence>
<evidence type="ECO:0000256" key="6">
    <source>
        <dbReference type="ARBA" id="ARBA00023136"/>
    </source>
</evidence>
<evidence type="ECO:0000256" key="4">
    <source>
        <dbReference type="ARBA" id="ARBA00022692"/>
    </source>
</evidence>
<reference evidence="14 15" key="1">
    <citation type="submission" date="2020-03" db="EMBL/GenBank/DDBJ databases">
        <title>Genomic Encyclopedia of Type Strains, Phase IV (KMG-IV): sequencing the most valuable type-strain genomes for metagenomic binning, comparative biology and taxonomic classification.</title>
        <authorList>
            <person name="Goeker M."/>
        </authorList>
    </citation>
    <scope>NUCLEOTIDE SEQUENCE [LARGE SCALE GENOMIC DNA]</scope>
    <source>
        <strain evidence="14 15">DSM 25229</strain>
    </source>
</reference>
<keyword evidence="7 8" id="KW-0998">Cell outer membrane</keyword>
<feature type="signal peptide" evidence="11">
    <location>
        <begin position="1"/>
        <end position="26"/>
    </location>
</feature>
<dbReference type="InterPro" id="IPR036942">
    <property type="entry name" value="Beta-barrel_TonB_sf"/>
</dbReference>
<dbReference type="SUPFAM" id="SSF56935">
    <property type="entry name" value="Porins"/>
    <property type="match status" value="1"/>
</dbReference>
<protein>
    <submittedName>
        <fullName evidence="14">Outer membrane receptor protein involved in Fe transport</fullName>
    </submittedName>
</protein>
<evidence type="ECO:0000313" key="14">
    <source>
        <dbReference type="EMBL" id="NJB91465.1"/>
    </source>
</evidence>
<dbReference type="Pfam" id="PF00593">
    <property type="entry name" value="TonB_dep_Rec_b-barrel"/>
    <property type="match status" value="1"/>
</dbReference>
<dbReference type="InterPro" id="IPR037066">
    <property type="entry name" value="Plug_dom_sf"/>
</dbReference>
<dbReference type="InterPro" id="IPR012910">
    <property type="entry name" value="Plug_dom"/>
</dbReference>
<keyword evidence="4 8" id="KW-0812">Transmembrane</keyword>
<dbReference type="PANTHER" id="PTHR47234:SF2">
    <property type="entry name" value="TONB-DEPENDENT RECEPTOR"/>
    <property type="match status" value="1"/>
</dbReference>
<dbReference type="GO" id="GO:0009279">
    <property type="term" value="C:cell outer membrane"/>
    <property type="evidence" value="ECO:0007669"/>
    <property type="project" value="UniProtKB-SubCell"/>
</dbReference>
<evidence type="ECO:0000256" key="10">
    <source>
        <dbReference type="SAM" id="MobiDB-lite"/>
    </source>
</evidence>
<comment type="caution">
    <text evidence="14">The sequence shown here is derived from an EMBL/GenBank/DDBJ whole genome shotgun (WGS) entry which is preliminary data.</text>
</comment>
<dbReference type="Gene3D" id="2.170.130.10">
    <property type="entry name" value="TonB-dependent receptor, plug domain"/>
    <property type="match status" value="1"/>
</dbReference>
<dbReference type="InterPro" id="IPR039426">
    <property type="entry name" value="TonB-dep_rcpt-like"/>
</dbReference>
<dbReference type="Pfam" id="PF07715">
    <property type="entry name" value="Plug"/>
    <property type="match status" value="1"/>
</dbReference>
<keyword evidence="11" id="KW-0732">Signal</keyword>
<name>A0A7X5XUC0_9SPHN</name>
<keyword evidence="15" id="KW-1185">Reference proteome</keyword>
<feature type="chain" id="PRO_5031081041" evidence="11">
    <location>
        <begin position="27"/>
        <end position="1041"/>
    </location>
</feature>
<evidence type="ECO:0000256" key="5">
    <source>
        <dbReference type="ARBA" id="ARBA00023077"/>
    </source>
</evidence>
<dbReference type="InterPro" id="IPR000531">
    <property type="entry name" value="Beta-barrel_TonB"/>
</dbReference>
<feature type="compositionally biased region" description="Polar residues" evidence="10">
    <location>
        <begin position="91"/>
        <end position="111"/>
    </location>
</feature>
<evidence type="ECO:0000256" key="1">
    <source>
        <dbReference type="ARBA" id="ARBA00004571"/>
    </source>
</evidence>
<evidence type="ECO:0000256" key="8">
    <source>
        <dbReference type="PROSITE-ProRule" id="PRU01360"/>
    </source>
</evidence>
<dbReference type="EMBL" id="JAATIT010000006">
    <property type="protein sequence ID" value="NJB91465.1"/>
    <property type="molecule type" value="Genomic_DNA"/>
</dbReference>
<evidence type="ECO:0000259" key="12">
    <source>
        <dbReference type="Pfam" id="PF00593"/>
    </source>
</evidence>
<sequence>MISTKARWARHSSRTAMMLAGLGAFAAPLAAQEAPAETAAAAPDGEAIVVTGSRIARETYDTPAPVIGVSSEDLLESGDSELSETLADLPQLSSSTNDSTVTGNTQNSGLSSIEMRNLGSNRTLVLVDGRRTVSNSGISNLVSLSTIPSDFIDRVEIITGGTSSVYGSDAVAGVVNIITKKNERGLTLRARAGLTSEGDGQELTLGATYGTRFADGRGYFLASGTYDRDWGIRAVDREWAVRPVSYGYDFENGINEFEGVYINADGEPSSGSRPASEFPPLVMSDLSSFIPGGVFSGANSRRDRYYRNGVLVPLGPDVQTGEPIEVGDTDDGNTGYFLPNRDGYNQRTGRSLILARKRYLGAAKVEYEFSDALEGFAQLQYSRITSGEARESVGIDWNSTYPLTDPVTGVTTEIEYGKMPCRPVSGRGAGPCNPFVPAEIRADAPTSGAGIAWGRRFDEVGGQITENKRETIRSWAGLRGKISDSWNWEASFGYGQYKQDQWRRNEINGMNLTQALNAEMGPNGPQCADADARAAGCVAIDLFGEGSITPDMAAWIRADLHQELTIRQYTGQAFVTGELFQLPAGPVGAAFGVDYRKDSQELTGDILSQTGGTTGNAVPNFGGSIRALEGYGEVSVPLLRDAPGAYLLSVDASARVADYNIDRVGTVFSWRGGVQYAPIPDIRFRAQFARAQRAPDIAELYSPPRGNFESANDLCDGVTPTTAGRIAASCRLDPGIQALFAQQATDGATLEYTQAGNNLYSPNGGNLDLKEETADTLTLGAVLAPRFAPGLTIAVDYYDIRIKDAIDAYSNRDIQLQCYDTDVPQADNPFCADITRNANNGQIVELVQRQVNLARFDTQGIDVAFNYRFRLDDALGIPGRFDLRYDGTHVLKQKVRFQGVEGTVTNDLAGDLAEGSFKYRARGSLSWKLDNFRIRWTTTYYGKINDSNSLADQYAALLETNPNAEVPIFLNIGDVWEHDLFLSFDVDRGGKEFRLYGGVNNLFNSVSPFLPSGTESGRLTNQNGVYDIAGRRFYIGATVKF</sequence>
<feature type="domain" description="TonB-dependent receptor plug" evidence="13">
    <location>
        <begin position="60"/>
        <end position="174"/>
    </location>
</feature>
<dbReference type="PROSITE" id="PS52016">
    <property type="entry name" value="TONB_DEPENDENT_REC_3"/>
    <property type="match status" value="1"/>
</dbReference>
<comment type="similarity">
    <text evidence="8 9">Belongs to the TonB-dependent receptor family.</text>
</comment>
<dbReference type="RefSeq" id="WP_167922821.1">
    <property type="nucleotide sequence ID" value="NZ_JAATIT010000006.1"/>
</dbReference>
<organism evidence="14 15">
    <name type="scientific">Sphingopyxis italica</name>
    <dbReference type="NCBI Taxonomy" id="1129133"/>
    <lineage>
        <taxon>Bacteria</taxon>
        <taxon>Pseudomonadati</taxon>
        <taxon>Pseudomonadota</taxon>
        <taxon>Alphaproteobacteria</taxon>
        <taxon>Sphingomonadales</taxon>
        <taxon>Sphingomonadaceae</taxon>
        <taxon>Sphingopyxis</taxon>
    </lineage>
</organism>
<proteinExistence type="inferred from homology"/>
<evidence type="ECO:0000259" key="13">
    <source>
        <dbReference type="Pfam" id="PF07715"/>
    </source>
</evidence>
<gene>
    <name evidence="14" type="ORF">GGR90_003676</name>
</gene>
<keyword evidence="3 8" id="KW-1134">Transmembrane beta strand</keyword>
<feature type="domain" description="TonB-dependent receptor-like beta-barrel" evidence="12">
    <location>
        <begin position="466"/>
        <end position="1002"/>
    </location>
</feature>
<keyword evidence="5 9" id="KW-0798">TonB box</keyword>
<dbReference type="PANTHER" id="PTHR47234">
    <property type="match status" value="1"/>
</dbReference>
<evidence type="ECO:0000256" key="7">
    <source>
        <dbReference type="ARBA" id="ARBA00023237"/>
    </source>
</evidence>
<comment type="subcellular location">
    <subcellularLocation>
        <location evidence="1 8">Cell outer membrane</location>
        <topology evidence="1 8">Multi-pass membrane protein</topology>
    </subcellularLocation>
</comment>
<evidence type="ECO:0000256" key="11">
    <source>
        <dbReference type="SAM" id="SignalP"/>
    </source>
</evidence>
<feature type="region of interest" description="Disordered" evidence="10">
    <location>
        <begin position="90"/>
        <end position="114"/>
    </location>
</feature>
<evidence type="ECO:0000256" key="3">
    <source>
        <dbReference type="ARBA" id="ARBA00022452"/>
    </source>
</evidence>
<dbReference type="Gene3D" id="2.40.170.20">
    <property type="entry name" value="TonB-dependent receptor, beta-barrel domain"/>
    <property type="match status" value="1"/>
</dbReference>
<keyword evidence="2 8" id="KW-0813">Transport</keyword>
<evidence type="ECO:0000256" key="9">
    <source>
        <dbReference type="RuleBase" id="RU003357"/>
    </source>
</evidence>
<evidence type="ECO:0000313" key="15">
    <source>
        <dbReference type="Proteomes" id="UP000535078"/>
    </source>
</evidence>
<dbReference type="Proteomes" id="UP000535078">
    <property type="component" value="Unassembled WGS sequence"/>
</dbReference>
<dbReference type="AlphaFoldDB" id="A0A7X5XUC0"/>